<dbReference type="GO" id="GO:0004519">
    <property type="term" value="F:endonuclease activity"/>
    <property type="evidence" value="ECO:0007669"/>
    <property type="project" value="UniProtKB-KW"/>
</dbReference>
<proteinExistence type="predicted"/>
<dbReference type="RefSeq" id="WP_048354999.1">
    <property type="nucleotide sequence ID" value="NZ_CP023481.1"/>
</dbReference>
<dbReference type="AlphaFoldDB" id="A0A0T6BKW1"/>
<keyword evidence="3" id="KW-0540">Nuclease</keyword>
<reference evidence="3 5" key="3">
    <citation type="submission" date="2023-03" db="EMBL/GenBank/DDBJ databases">
        <title>Agriculturally important microbes genome sequencing.</title>
        <authorList>
            <person name="Dunlap C."/>
        </authorList>
    </citation>
    <scope>NUCLEOTIDE SEQUENCE [LARGE SCALE GENOMIC DNA]</scope>
    <source>
        <strain evidence="3 5">CBP-3203</strain>
    </source>
</reference>
<protein>
    <submittedName>
        <fullName evidence="3">Group I intron-associated PD-(D/E)XK endonuclease</fullName>
    </submittedName>
</protein>
<reference evidence="2" key="2">
    <citation type="submission" date="2015-10" db="EMBL/GenBank/DDBJ databases">
        <authorList>
            <person name="Gilbert D.G."/>
        </authorList>
    </citation>
    <scope>NUCLEOTIDE SEQUENCE</scope>
    <source>
        <strain evidence="2">GO-13</strain>
    </source>
</reference>
<keyword evidence="3" id="KW-0255">Endonuclease</keyword>
<dbReference type="Proteomes" id="UP001341297">
    <property type="component" value="Unassembled WGS sequence"/>
</dbReference>
<comment type="caution">
    <text evidence="2">The sequence shown here is derived from an EMBL/GenBank/DDBJ whole genome shotgun (WGS) entry which is preliminary data.</text>
</comment>
<reference evidence="2 4" key="1">
    <citation type="journal article" date="2015" name="Int. J. Syst. Evol. Microbiol.">
        <title>Bacillus glycinifermentans sp. nov., isolated from fermented soybean paste.</title>
        <authorList>
            <person name="Kim S.J."/>
            <person name="Dunlap C.A."/>
            <person name="Kwon S.W."/>
            <person name="Rooney A.P."/>
        </authorList>
    </citation>
    <scope>NUCLEOTIDE SEQUENCE [LARGE SCALE GENOMIC DNA]</scope>
    <source>
        <strain evidence="2 4">GO-13</strain>
    </source>
</reference>
<evidence type="ECO:0000259" key="1">
    <source>
        <dbReference type="Pfam" id="PF11645"/>
    </source>
</evidence>
<dbReference type="InterPro" id="IPR021671">
    <property type="entry name" value="PD(D/E)XK_Endonuc"/>
</dbReference>
<dbReference type="GO" id="GO:0003676">
    <property type="term" value="F:nucleic acid binding"/>
    <property type="evidence" value="ECO:0007669"/>
    <property type="project" value="InterPro"/>
</dbReference>
<name>A0A0T6BKW1_9BACI</name>
<gene>
    <name evidence="2" type="ORF">AB447_207795</name>
    <name evidence="3" type="ORF">P8828_04795</name>
</gene>
<organism evidence="2 4">
    <name type="scientific">Bacillus glycinifermentans</name>
    <dbReference type="NCBI Taxonomy" id="1664069"/>
    <lineage>
        <taxon>Bacteria</taxon>
        <taxon>Bacillati</taxon>
        <taxon>Bacillota</taxon>
        <taxon>Bacilli</taxon>
        <taxon>Bacillales</taxon>
        <taxon>Bacillaceae</taxon>
        <taxon>Bacillus</taxon>
    </lineage>
</organism>
<dbReference type="EMBL" id="JARRTL010000006">
    <property type="protein sequence ID" value="MEC0484174.1"/>
    <property type="molecule type" value="Genomic_DNA"/>
</dbReference>
<accession>A0A0T6BKW1</accession>
<sequence>MGAVSKRNFCGYAAESIVRADLAKKGIVSLSPDIPWVHYDIVADVDGVFTKIQVKTNMEHDGYRMRIDNRKSNGASRPYTKKDYDILAIVDLENRRVAYLPYDVWQGKSQISIMLREVVDMNGYGGSKQPLYFSDYLEFPEIVTKEIAG</sequence>
<evidence type="ECO:0000313" key="2">
    <source>
        <dbReference type="EMBL" id="KRT90471.1"/>
    </source>
</evidence>
<dbReference type="Pfam" id="PF11645">
    <property type="entry name" value="PDDEXK_5"/>
    <property type="match status" value="1"/>
</dbReference>
<dbReference type="EMBL" id="LECW02000045">
    <property type="protein sequence ID" value="KRT90471.1"/>
    <property type="molecule type" value="Genomic_DNA"/>
</dbReference>
<dbReference type="OrthoDB" id="2923587at2"/>
<evidence type="ECO:0000313" key="5">
    <source>
        <dbReference type="Proteomes" id="UP001341297"/>
    </source>
</evidence>
<keyword evidence="3" id="KW-0378">Hydrolase</keyword>
<keyword evidence="5" id="KW-1185">Reference proteome</keyword>
<dbReference type="Proteomes" id="UP000036168">
    <property type="component" value="Unassembled WGS sequence"/>
</dbReference>
<evidence type="ECO:0000313" key="4">
    <source>
        <dbReference type="Proteomes" id="UP000036168"/>
    </source>
</evidence>
<dbReference type="Gene3D" id="3.40.1350.10">
    <property type="match status" value="1"/>
</dbReference>
<dbReference type="InterPro" id="IPR011856">
    <property type="entry name" value="tRNA_endonuc-like_dom_sf"/>
</dbReference>
<evidence type="ECO:0000313" key="3">
    <source>
        <dbReference type="EMBL" id="MEC0484174.1"/>
    </source>
</evidence>
<feature type="domain" description="PD(D/E)XK endonuclease" evidence="1">
    <location>
        <begin position="11"/>
        <end position="118"/>
    </location>
</feature>